<dbReference type="Pfam" id="PF05685">
    <property type="entry name" value="Uma2"/>
    <property type="match status" value="1"/>
</dbReference>
<dbReference type="SUPFAM" id="SSF52980">
    <property type="entry name" value="Restriction endonuclease-like"/>
    <property type="match status" value="1"/>
</dbReference>
<proteinExistence type="predicted"/>
<dbReference type="RefSeq" id="WP_344269581.1">
    <property type="nucleotide sequence ID" value="NZ_BAAAKV010000003.1"/>
</dbReference>
<comment type="caution">
    <text evidence="3">The sequence shown here is derived from an EMBL/GenBank/DDBJ whole genome shotgun (WGS) entry which is preliminary data.</text>
</comment>
<sequence length="204" mass="23260">MSVEPEPQAPGSRWPVPPRGGWTADDLDQLPDLPPHTELIDGSLVFVSPQTLFHTRAVSFFEWQLQSVVPDDLEVVREFTIDIDWQNRPEPDVVVVEGEAIRSMNQTHFPAEAVRLAIEVVSPESKSRDRETKPLKYARVRIPHFWRVENDNDRAVVHVFALDQSTGHYARTGTFHDRLEVAVPFPVDLDLTTITARRRPLGQQ</sequence>
<dbReference type="InterPro" id="IPR008538">
    <property type="entry name" value="Uma2"/>
</dbReference>
<dbReference type="InterPro" id="IPR011335">
    <property type="entry name" value="Restrct_endonuc-II-like"/>
</dbReference>
<evidence type="ECO:0000313" key="3">
    <source>
        <dbReference type="EMBL" id="GAA1153011.1"/>
    </source>
</evidence>
<feature type="domain" description="Putative restriction endonuclease" evidence="2">
    <location>
        <begin position="25"/>
        <end position="192"/>
    </location>
</feature>
<dbReference type="CDD" id="cd06260">
    <property type="entry name" value="DUF820-like"/>
    <property type="match status" value="1"/>
</dbReference>
<dbReference type="InterPro" id="IPR012296">
    <property type="entry name" value="Nuclease_put_TT1808"/>
</dbReference>
<feature type="region of interest" description="Disordered" evidence="1">
    <location>
        <begin position="1"/>
        <end position="32"/>
    </location>
</feature>
<dbReference type="PANTHER" id="PTHR35400:SF3">
    <property type="entry name" value="SLL1072 PROTEIN"/>
    <property type="match status" value="1"/>
</dbReference>
<evidence type="ECO:0000313" key="4">
    <source>
        <dbReference type="Proteomes" id="UP001501371"/>
    </source>
</evidence>
<organism evidence="3 4">
    <name type="scientific">Streptomyces hebeiensis</name>
    <dbReference type="NCBI Taxonomy" id="229486"/>
    <lineage>
        <taxon>Bacteria</taxon>
        <taxon>Bacillati</taxon>
        <taxon>Actinomycetota</taxon>
        <taxon>Actinomycetes</taxon>
        <taxon>Kitasatosporales</taxon>
        <taxon>Streptomycetaceae</taxon>
        <taxon>Streptomyces</taxon>
    </lineage>
</organism>
<dbReference type="PANTHER" id="PTHR35400">
    <property type="entry name" value="SLR1083 PROTEIN"/>
    <property type="match status" value="1"/>
</dbReference>
<keyword evidence="3" id="KW-0378">Hydrolase</keyword>
<keyword evidence="4" id="KW-1185">Reference proteome</keyword>
<gene>
    <name evidence="3" type="ORF">GCM10009654_05760</name>
</gene>
<name>A0ABN1UK40_9ACTN</name>
<protein>
    <submittedName>
        <fullName evidence="3">Uma2 family endonuclease</fullName>
    </submittedName>
</protein>
<dbReference type="GO" id="GO:0004519">
    <property type="term" value="F:endonuclease activity"/>
    <property type="evidence" value="ECO:0007669"/>
    <property type="project" value="UniProtKB-KW"/>
</dbReference>
<keyword evidence="3" id="KW-0255">Endonuclease</keyword>
<dbReference type="Proteomes" id="UP001501371">
    <property type="component" value="Unassembled WGS sequence"/>
</dbReference>
<evidence type="ECO:0000259" key="2">
    <source>
        <dbReference type="Pfam" id="PF05685"/>
    </source>
</evidence>
<dbReference type="EMBL" id="BAAAKV010000003">
    <property type="protein sequence ID" value="GAA1153011.1"/>
    <property type="molecule type" value="Genomic_DNA"/>
</dbReference>
<accession>A0ABN1UK40</accession>
<reference evidence="3 4" key="1">
    <citation type="journal article" date="2019" name="Int. J. Syst. Evol. Microbiol.">
        <title>The Global Catalogue of Microorganisms (GCM) 10K type strain sequencing project: providing services to taxonomists for standard genome sequencing and annotation.</title>
        <authorList>
            <consortium name="The Broad Institute Genomics Platform"/>
            <consortium name="The Broad Institute Genome Sequencing Center for Infectious Disease"/>
            <person name="Wu L."/>
            <person name="Ma J."/>
        </authorList>
    </citation>
    <scope>NUCLEOTIDE SEQUENCE [LARGE SCALE GENOMIC DNA]</scope>
    <source>
        <strain evidence="3 4">JCM 12696</strain>
    </source>
</reference>
<evidence type="ECO:0000256" key="1">
    <source>
        <dbReference type="SAM" id="MobiDB-lite"/>
    </source>
</evidence>
<dbReference type="Gene3D" id="3.90.1570.10">
    <property type="entry name" value="tt1808, chain A"/>
    <property type="match status" value="1"/>
</dbReference>
<keyword evidence="3" id="KW-0540">Nuclease</keyword>